<dbReference type="Proteomes" id="UP000540698">
    <property type="component" value="Unassembled WGS sequence"/>
</dbReference>
<keyword evidence="2" id="KW-1185">Reference proteome</keyword>
<accession>A0A7X6R3N9</accession>
<proteinExistence type="predicted"/>
<reference evidence="1 2" key="1">
    <citation type="submission" date="2020-04" db="EMBL/GenBank/DDBJ databases">
        <title>MicrobeNet Type strains.</title>
        <authorList>
            <person name="Nicholson A.C."/>
        </authorList>
    </citation>
    <scope>NUCLEOTIDE SEQUENCE [LARGE SCALE GENOMIC DNA]</scope>
    <source>
        <strain evidence="1 2">DSM 44956</strain>
    </source>
</reference>
<protein>
    <submittedName>
        <fullName evidence="1">Uncharacterized protein</fullName>
    </submittedName>
</protein>
<evidence type="ECO:0000313" key="2">
    <source>
        <dbReference type="Proteomes" id="UP000540698"/>
    </source>
</evidence>
<dbReference type="EMBL" id="JAAXOS010000007">
    <property type="protein sequence ID" value="NKY27563.1"/>
    <property type="molecule type" value="Genomic_DNA"/>
</dbReference>
<name>A0A7X6R3N9_9NOCA</name>
<evidence type="ECO:0000313" key="1">
    <source>
        <dbReference type="EMBL" id="NKY27563.1"/>
    </source>
</evidence>
<sequence length="127" mass="13918">MSEDNAATWKNLAGQARAGELYLDDENAAYLCAKACDERLAELNRILFAAQGAQNVSGFGDFTMAAALSKKFLKQATGDSNSIDQIIREHIETVQNMREVMAISFKRITGQDIENAAQIASTTEQVR</sequence>
<dbReference type="AlphaFoldDB" id="A0A7X6R3N9"/>
<dbReference type="RefSeq" id="WP_062976163.1">
    <property type="nucleotide sequence ID" value="NZ_JAAXOS010000007.1"/>
</dbReference>
<organism evidence="1 2">
    <name type="scientific">Nocardia gamkensis</name>
    <dbReference type="NCBI Taxonomy" id="352869"/>
    <lineage>
        <taxon>Bacteria</taxon>
        <taxon>Bacillati</taxon>
        <taxon>Actinomycetota</taxon>
        <taxon>Actinomycetes</taxon>
        <taxon>Mycobacteriales</taxon>
        <taxon>Nocardiaceae</taxon>
        <taxon>Nocardia</taxon>
    </lineage>
</organism>
<comment type="caution">
    <text evidence="1">The sequence shown here is derived from an EMBL/GenBank/DDBJ whole genome shotgun (WGS) entry which is preliminary data.</text>
</comment>
<gene>
    <name evidence="1" type="ORF">HGB38_15180</name>
</gene>